<proteinExistence type="predicted"/>
<sequence length="407" mass="43119">MDLRTLATARPDALDTTAALEALAETSPLVAAYVRHQAKSPASAIAAAKAWRRAETVWQEHSERRHAIVAPLAAPLISAQDSIDALVAATSAIAAAGDVTPRDEVIIAAMALVPVGTPAAHAALARLAACSRELAQRVVSLLDAAPGSNAALIDELDPGRPRVGTRPATQVEQLSLALGLAADASWDQSIRLYTVDDSDAVATLVLTRTARHPDYWSFFGPDDLEARRLAELPAALAAWSARHDKPWNVPATSFVVAKAGAPVDAVTAWLFAESPPVAADDADGFIALSKALGLPLGEPWRARLELTSRENRGWPQPATAVLTLVPAMRLFSLQVNMVRERDSSPGTFPSSWSFSSSEPGASASDILRRLREVEGDGFAWDFAGARISCSRKGGVAALRRWLTGESV</sequence>
<dbReference type="EMBL" id="CP114040">
    <property type="protein sequence ID" value="WAS91452.1"/>
    <property type="molecule type" value="Genomic_DNA"/>
</dbReference>
<keyword evidence="2" id="KW-1185">Reference proteome</keyword>
<protein>
    <submittedName>
        <fullName evidence="1">Uncharacterized protein</fullName>
    </submittedName>
</protein>
<reference evidence="1" key="1">
    <citation type="submission" date="2022-11" db="EMBL/GenBank/DDBJ databases">
        <title>Minimal conservation of predation-associated metabolite biosynthetic gene clusters underscores biosynthetic potential of Myxococcota including descriptions for ten novel species: Archangium lansinium sp. nov., Myxococcus landrumus sp. nov., Nannocystis bai.</title>
        <authorList>
            <person name="Ahearne A."/>
            <person name="Stevens C."/>
            <person name="Dowd S."/>
        </authorList>
    </citation>
    <scope>NUCLEOTIDE SEQUENCE</scope>
    <source>
        <strain evidence="1">Fl3</strain>
    </source>
</reference>
<gene>
    <name evidence="1" type="ORF">O0S08_35155</name>
</gene>
<accession>A0ABY7GWV9</accession>
<dbReference type="Proteomes" id="UP001164459">
    <property type="component" value="Chromosome"/>
</dbReference>
<organism evidence="1 2">
    <name type="scientific">Nannocystis punicea</name>
    <dbReference type="NCBI Taxonomy" id="2995304"/>
    <lineage>
        <taxon>Bacteria</taxon>
        <taxon>Pseudomonadati</taxon>
        <taxon>Myxococcota</taxon>
        <taxon>Polyangia</taxon>
        <taxon>Nannocystales</taxon>
        <taxon>Nannocystaceae</taxon>
        <taxon>Nannocystis</taxon>
    </lineage>
</organism>
<evidence type="ECO:0000313" key="1">
    <source>
        <dbReference type="EMBL" id="WAS91452.1"/>
    </source>
</evidence>
<name>A0ABY7GWV9_9BACT</name>
<dbReference type="RefSeq" id="WP_269033815.1">
    <property type="nucleotide sequence ID" value="NZ_CP114040.1"/>
</dbReference>
<evidence type="ECO:0000313" key="2">
    <source>
        <dbReference type="Proteomes" id="UP001164459"/>
    </source>
</evidence>